<evidence type="ECO:0000313" key="5">
    <source>
        <dbReference type="Proteomes" id="UP001279642"/>
    </source>
</evidence>
<dbReference type="SUPFAM" id="SSF48208">
    <property type="entry name" value="Six-hairpin glycosidases"/>
    <property type="match status" value="1"/>
</dbReference>
<dbReference type="Proteomes" id="UP001279642">
    <property type="component" value="Unassembled WGS sequence"/>
</dbReference>
<accession>A0ABU5EDN2</accession>
<dbReference type="GO" id="GO:0016787">
    <property type="term" value="F:hydrolase activity"/>
    <property type="evidence" value="ECO:0007669"/>
    <property type="project" value="UniProtKB-KW"/>
</dbReference>
<evidence type="ECO:0000259" key="3">
    <source>
        <dbReference type="Pfam" id="PF19291"/>
    </source>
</evidence>
<dbReference type="Gene3D" id="1.50.10.10">
    <property type="match status" value="1"/>
</dbReference>
<comment type="caution">
    <text evidence="4">The sequence shown here is derived from an EMBL/GenBank/DDBJ whole genome shotgun (WGS) entry which is preliminary data.</text>
</comment>
<keyword evidence="5" id="KW-1185">Reference proteome</keyword>
<feature type="region of interest" description="Disordered" evidence="1">
    <location>
        <begin position="586"/>
        <end position="606"/>
    </location>
</feature>
<gene>
    <name evidence="4" type="ORF">SMD27_16355</name>
</gene>
<protein>
    <submittedName>
        <fullName evidence="4">Glycoside hydrolase family 15 protein</fullName>
    </submittedName>
</protein>
<keyword evidence="4" id="KW-0378">Hydrolase</keyword>
<proteinExistence type="predicted"/>
<evidence type="ECO:0000256" key="1">
    <source>
        <dbReference type="SAM" id="MobiDB-lite"/>
    </source>
</evidence>
<reference evidence="4 5" key="1">
    <citation type="journal article" date="2016" name="Antonie Van Leeuwenhoek">
        <title>Dongia soli sp. nov., isolated from soil from Dokdo, Korea.</title>
        <authorList>
            <person name="Kim D.U."/>
            <person name="Lee H."/>
            <person name="Kim H."/>
            <person name="Kim S.G."/>
            <person name="Ka J.O."/>
        </authorList>
    </citation>
    <scope>NUCLEOTIDE SEQUENCE [LARGE SCALE GENOMIC DNA]</scope>
    <source>
        <strain evidence="4 5">D78</strain>
    </source>
</reference>
<dbReference type="InterPro" id="IPR045582">
    <property type="entry name" value="Trehalase-like_N"/>
</dbReference>
<sequence>MTIEDYAIIGDCHTACLVSKTGSIDWLCLPRFDSPACFAALLGEAENGHWRIAPRDDSGISISRRYRPDTLVLETEFRTRNGTVRVTDFMLMGAAKPTIGRLVSGLAGSVPMRMKLVIRFDYGRLVPWVKRDMEDALTAVVGPHLLTLRTPAPHHGEDLSTVGEFTVSAGETVPFLLSYGISYEAQPEPEDIFDGLRRTEAYWLNWTKQCNYRGPWRDAVIRSLITLKALTYAPTGGMVAALTTSVPERLGGERNWDYRCCWLRDATFTLLSFLVAGYREEAEAWRRWLVRAIAGQTSQVQPLYTILGENRLDEWEVPWLNGFAASKPVRIGNAAYSQLQLDVFGEVLDALHHARRCGLADEEETWRLEVALLKQLVALHDEPDRGIWEMRGDNRYFTHSKVMTWVAFDRAISGVEHFGLPGPVDDWRRLREALHQEICDKAFNSKLGSFVQAYGESELDASSLLIPLVGFLPPNDPRVIGTVEAIQRNLLSDGFVRRYDTAAVADGVSGSEGVFLICSFWLADNLVLQGRKDEGQRLFERLLELRNDVGLLAEEYDRKAQIQLGNFPQALSHLSLVATAYNLQERDGPAHERSKRMTNGLRGAAS</sequence>
<dbReference type="RefSeq" id="WP_320509481.1">
    <property type="nucleotide sequence ID" value="NZ_JAXCLW010000004.1"/>
</dbReference>
<evidence type="ECO:0000259" key="2">
    <source>
        <dbReference type="Pfam" id="PF00723"/>
    </source>
</evidence>
<feature type="domain" description="GH15-like" evidence="2">
    <location>
        <begin position="217"/>
        <end position="580"/>
    </location>
</feature>
<dbReference type="PANTHER" id="PTHR31616:SF0">
    <property type="entry name" value="GLUCAN 1,4-ALPHA-GLUCOSIDASE"/>
    <property type="match status" value="1"/>
</dbReference>
<dbReference type="InterPro" id="IPR008928">
    <property type="entry name" value="6-hairpin_glycosidase_sf"/>
</dbReference>
<dbReference type="Pfam" id="PF00723">
    <property type="entry name" value="Glyco_hydro_15"/>
    <property type="match status" value="1"/>
</dbReference>
<dbReference type="EMBL" id="JAXCLW010000004">
    <property type="protein sequence ID" value="MDY0884417.1"/>
    <property type="molecule type" value="Genomic_DNA"/>
</dbReference>
<organism evidence="4 5">
    <name type="scientific">Dongia soli</name>
    <dbReference type="NCBI Taxonomy" id="600628"/>
    <lineage>
        <taxon>Bacteria</taxon>
        <taxon>Pseudomonadati</taxon>
        <taxon>Pseudomonadota</taxon>
        <taxon>Alphaproteobacteria</taxon>
        <taxon>Rhodospirillales</taxon>
        <taxon>Dongiaceae</taxon>
        <taxon>Dongia</taxon>
    </lineage>
</organism>
<name>A0ABU5EDN2_9PROT</name>
<dbReference type="PANTHER" id="PTHR31616">
    <property type="entry name" value="TREHALASE"/>
    <property type="match status" value="1"/>
</dbReference>
<feature type="domain" description="Trehalase-like N-terminal" evidence="3">
    <location>
        <begin position="2"/>
        <end position="149"/>
    </location>
</feature>
<dbReference type="InterPro" id="IPR011613">
    <property type="entry name" value="GH15-like"/>
</dbReference>
<evidence type="ECO:0000313" key="4">
    <source>
        <dbReference type="EMBL" id="MDY0884417.1"/>
    </source>
</evidence>
<dbReference type="InterPro" id="IPR012341">
    <property type="entry name" value="6hp_glycosidase-like_sf"/>
</dbReference>
<dbReference type="Pfam" id="PF19291">
    <property type="entry name" value="TREH_N"/>
    <property type="match status" value="1"/>
</dbReference>